<dbReference type="HOGENOM" id="CLU_147323_2_1_9"/>
<dbReference type="GO" id="GO:0008982">
    <property type="term" value="F:protein-N(PI)-phosphohistidine-sugar phosphotransferase activity"/>
    <property type="evidence" value="ECO:0007669"/>
    <property type="project" value="InterPro"/>
</dbReference>
<dbReference type="EMBL" id="JXBY01000031">
    <property type="protein sequence ID" value="KJY53924.1"/>
    <property type="molecule type" value="Genomic_DNA"/>
</dbReference>
<proteinExistence type="predicted"/>
<dbReference type="AlphaFoldDB" id="A0A0F4L6S4"/>
<comment type="caution">
    <text evidence="9">The sequence shown here is derived from an EMBL/GenBank/DDBJ whole genome shotgun (WGS) entry which is preliminary data.</text>
</comment>
<dbReference type="PATRIC" id="fig|1218493.3.peg.2026"/>
<evidence type="ECO:0000256" key="2">
    <source>
        <dbReference type="ARBA" id="ARBA00022553"/>
    </source>
</evidence>
<evidence type="ECO:0000259" key="8">
    <source>
        <dbReference type="PROSITE" id="PS51100"/>
    </source>
</evidence>
<dbReference type="InterPro" id="IPR013012">
    <property type="entry name" value="PTS_EIIB_3"/>
</dbReference>
<dbReference type="GO" id="GO:0009401">
    <property type="term" value="P:phosphoenolpyruvate-dependent sugar phosphotransferase system"/>
    <property type="evidence" value="ECO:0007669"/>
    <property type="project" value="UniProtKB-KW"/>
</dbReference>
<evidence type="ECO:0000256" key="7">
    <source>
        <dbReference type="PROSITE-ProRule" id="PRU00423"/>
    </source>
</evidence>
<keyword evidence="6" id="KW-0418">Kinase</keyword>
<evidence type="ECO:0000256" key="1">
    <source>
        <dbReference type="ARBA" id="ARBA00022448"/>
    </source>
</evidence>
<feature type="domain" description="PTS EIIB type-3" evidence="8">
    <location>
        <begin position="2"/>
        <end position="103"/>
    </location>
</feature>
<name>A0A0F4L6S4_9LACO</name>
<dbReference type="InterPro" id="IPR003501">
    <property type="entry name" value="PTS_EIIB_2/3"/>
</dbReference>
<dbReference type="InterPro" id="IPR036095">
    <property type="entry name" value="PTS_EIIB-like_sf"/>
</dbReference>
<keyword evidence="5" id="KW-0598">Phosphotransferase system</keyword>
<evidence type="ECO:0000256" key="6">
    <source>
        <dbReference type="ARBA" id="ARBA00022777"/>
    </source>
</evidence>
<evidence type="ECO:0000313" key="10">
    <source>
        <dbReference type="Proteomes" id="UP000033533"/>
    </source>
</evidence>
<keyword evidence="1" id="KW-0813">Transport</keyword>
<dbReference type="SUPFAM" id="SSF52794">
    <property type="entry name" value="PTS system IIB component-like"/>
    <property type="match status" value="1"/>
</dbReference>
<keyword evidence="3" id="KW-0762">Sugar transport</keyword>
<evidence type="ECO:0000313" key="9">
    <source>
        <dbReference type="EMBL" id="KJY53924.1"/>
    </source>
</evidence>
<evidence type="ECO:0000256" key="3">
    <source>
        <dbReference type="ARBA" id="ARBA00022597"/>
    </source>
</evidence>
<organism evidence="9 10">
    <name type="scientific">Lactobacillus kullabergensis</name>
    <dbReference type="NCBI Taxonomy" id="1218493"/>
    <lineage>
        <taxon>Bacteria</taxon>
        <taxon>Bacillati</taxon>
        <taxon>Bacillota</taxon>
        <taxon>Bacilli</taxon>
        <taxon>Lactobacillales</taxon>
        <taxon>Lactobacillaceae</taxon>
        <taxon>Lactobacillus</taxon>
    </lineage>
</organism>
<evidence type="ECO:0000256" key="5">
    <source>
        <dbReference type="ARBA" id="ARBA00022683"/>
    </source>
</evidence>
<dbReference type="Gene3D" id="3.40.50.2300">
    <property type="match status" value="1"/>
</dbReference>
<keyword evidence="2" id="KW-0597">Phosphoprotein</keyword>
<dbReference type="InterPro" id="IPR051819">
    <property type="entry name" value="PTS_sugar-specific_EIIB"/>
</dbReference>
<dbReference type="PANTHER" id="PTHR34581:SF2">
    <property type="entry name" value="PTS SYSTEM N,N'-DIACETYLCHITOBIOSE-SPECIFIC EIIB COMPONENT"/>
    <property type="match status" value="1"/>
</dbReference>
<reference evidence="9 10" key="1">
    <citation type="submission" date="2014-12" db="EMBL/GenBank/DDBJ databases">
        <title>Comparative genomics of the lactic acid bacteria isolated from the honey bee gut.</title>
        <authorList>
            <person name="Ellegaard K.M."/>
            <person name="Tamarit D."/>
            <person name="Javelind E."/>
            <person name="Olofsson T."/>
            <person name="Andersson S.G."/>
            <person name="Vasquez A."/>
        </authorList>
    </citation>
    <scope>NUCLEOTIDE SEQUENCE [LARGE SCALE GENOMIC DNA]</scope>
    <source>
        <strain evidence="9 10">Biut2</strain>
    </source>
</reference>
<dbReference type="GO" id="GO:0016301">
    <property type="term" value="F:kinase activity"/>
    <property type="evidence" value="ECO:0007669"/>
    <property type="project" value="UniProtKB-KW"/>
</dbReference>
<evidence type="ECO:0000256" key="4">
    <source>
        <dbReference type="ARBA" id="ARBA00022679"/>
    </source>
</evidence>
<dbReference type="RefSeq" id="WP_045928871.1">
    <property type="nucleotide sequence ID" value="NZ_JBHSZS010000027.1"/>
</dbReference>
<feature type="modified residue" description="Phosphocysteine; by EIIA" evidence="7">
    <location>
        <position position="9"/>
    </location>
</feature>
<dbReference type="CDD" id="cd05564">
    <property type="entry name" value="PTS_IIB_chitobiose_lichenan"/>
    <property type="match status" value="1"/>
</dbReference>
<gene>
    <name evidence="9" type="ORF">JF76_19320</name>
</gene>
<dbReference type="PANTHER" id="PTHR34581">
    <property type="entry name" value="PTS SYSTEM N,N'-DIACETYLCHITOBIOSE-SPECIFIC EIIB COMPONENT"/>
    <property type="match status" value="1"/>
</dbReference>
<dbReference type="PROSITE" id="PS51100">
    <property type="entry name" value="PTS_EIIB_TYPE_3"/>
    <property type="match status" value="1"/>
</dbReference>
<dbReference type="Proteomes" id="UP000033533">
    <property type="component" value="Unassembled WGS sequence"/>
</dbReference>
<protein>
    <submittedName>
        <fullName evidence="9">PTS Lac IIB</fullName>
    </submittedName>
</protein>
<dbReference type="OrthoDB" id="9808134at2"/>
<dbReference type="STRING" id="1218493.JF76_19320"/>
<accession>A0A0F4L6S4</accession>
<dbReference type="Pfam" id="PF02302">
    <property type="entry name" value="PTS_IIB"/>
    <property type="match status" value="1"/>
</dbReference>
<keyword evidence="4" id="KW-0808">Transferase</keyword>
<sequence length="108" mass="11867">MTYKIMLACAGGFSTSMLVTQMKKAAKKENIDVEINAVAESALNNYDDLDIILLGPQVGHIKPELEKEFSIPVRVIDQMDYGMMNGEKVLNDAMKVLKGAEKANDSSK</sequence>